<accession>A0A2P2IVV7</accession>
<protein>
    <submittedName>
        <fullName evidence="1">Uncharacterized protein</fullName>
    </submittedName>
</protein>
<proteinExistence type="predicted"/>
<dbReference type="AlphaFoldDB" id="A0A2P2IVV7"/>
<name>A0A2P2IVV7_RHIMU</name>
<reference evidence="1" key="1">
    <citation type="submission" date="2018-02" db="EMBL/GenBank/DDBJ databases">
        <title>Rhizophora mucronata_Transcriptome.</title>
        <authorList>
            <person name="Meera S.P."/>
            <person name="Sreeshan A."/>
            <person name="Augustine A."/>
        </authorList>
    </citation>
    <scope>NUCLEOTIDE SEQUENCE</scope>
    <source>
        <tissue evidence="1">Leaf</tissue>
    </source>
</reference>
<dbReference type="EMBL" id="GGEC01004878">
    <property type="protein sequence ID" value="MBW85361.1"/>
    <property type="molecule type" value="Transcribed_RNA"/>
</dbReference>
<evidence type="ECO:0000313" key="1">
    <source>
        <dbReference type="EMBL" id="MBW85361.1"/>
    </source>
</evidence>
<sequence length="37" mass="4459">MPLCHKACRQAICHQLFFIGRLFYELLLQLKLQLQLE</sequence>
<organism evidence="1">
    <name type="scientific">Rhizophora mucronata</name>
    <name type="common">Asiatic mangrove</name>
    <dbReference type="NCBI Taxonomy" id="61149"/>
    <lineage>
        <taxon>Eukaryota</taxon>
        <taxon>Viridiplantae</taxon>
        <taxon>Streptophyta</taxon>
        <taxon>Embryophyta</taxon>
        <taxon>Tracheophyta</taxon>
        <taxon>Spermatophyta</taxon>
        <taxon>Magnoliopsida</taxon>
        <taxon>eudicotyledons</taxon>
        <taxon>Gunneridae</taxon>
        <taxon>Pentapetalae</taxon>
        <taxon>rosids</taxon>
        <taxon>fabids</taxon>
        <taxon>Malpighiales</taxon>
        <taxon>Rhizophoraceae</taxon>
        <taxon>Rhizophora</taxon>
    </lineage>
</organism>